<dbReference type="AlphaFoldDB" id="A0A0F8ZY63"/>
<dbReference type="Pfam" id="PF02586">
    <property type="entry name" value="SRAP"/>
    <property type="match status" value="1"/>
</dbReference>
<dbReference type="EMBL" id="LAZR01057785">
    <property type="protein sequence ID" value="KKK71339.1"/>
    <property type="molecule type" value="Genomic_DNA"/>
</dbReference>
<dbReference type="Gene3D" id="3.90.1680.10">
    <property type="entry name" value="SOS response associated peptidase-like"/>
    <property type="match status" value="1"/>
</dbReference>
<dbReference type="GO" id="GO:0106300">
    <property type="term" value="P:protein-DNA covalent cross-linking repair"/>
    <property type="evidence" value="ECO:0007669"/>
    <property type="project" value="InterPro"/>
</dbReference>
<evidence type="ECO:0000313" key="1">
    <source>
        <dbReference type="EMBL" id="KKK71339.1"/>
    </source>
</evidence>
<dbReference type="SUPFAM" id="SSF143081">
    <property type="entry name" value="BB1717-like"/>
    <property type="match status" value="1"/>
</dbReference>
<name>A0A0F8ZY63_9ZZZZ</name>
<proteinExistence type="predicted"/>
<accession>A0A0F8ZY63</accession>
<dbReference type="InterPro" id="IPR003738">
    <property type="entry name" value="SRAP"/>
</dbReference>
<dbReference type="GO" id="GO:0003697">
    <property type="term" value="F:single-stranded DNA binding"/>
    <property type="evidence" value="ECO:0007669"/>
    <property type="project" value="InterPro"/>
</dbReference>
<organism evidence="1">
    <name type="scientific">marine sediment metagenome</name>
    <dbReference type="NCBI Taxonomy" id="412755"/>
    <lineage>
        <taxon>unclassified sequences</taxon>
        <taxon>metagenomes</taxon>
        <taxon>ecological metagenomes</taxon>
    </lineage>
</organism>
<dbReference type="InterPro" id="IPR036590">
    <property type="entry name" value="SRAP-like"/>
</dbReference>
<reference evidence="1" key="1">
    <citation type="journal article" date="2015" name="Nature">
        <title>Complex archaea that bridge the gap between prokaryotes and eukaryotes.</title>
        <authorList>
            <person name="Spang A."/>
            <person name="Saw J.H."/>
            <person name="Jorgensen S.L."/>
            <person name="Zaremba-Niedzwiedzka K."/>
            <person name="Martijn J."/>
            <person name="Lind A.E."/>
            <person name="van Eijk R."/>
            <person name="Schleper C."/>
            <person name="Guy L."/>
            <person name="Ettema T.J."/>
        </authorList>
    </citation>
    <scope>NUCLEOTIDE SEQUENCE</scope>
</reference>
<sequence>MCGGLRFSKTMIKERQLVFRQGMKYTLPTTEGHMELIYDGSLRSENLNSWKPYIKKRILILAEEYLERKTKQYQYDQFRAFKTNGKGIHAAILTDGTRRKNAFRIITMPANSEVSGTHDRMPVLNEKTYF</sequence>
<gene>
    <name evidence="1" type="ORF">LCGC14_2914910</name>
</gene>
<comment type="caution">
    <text evidence="1">The sequence shown here is derived from an EMBL/GenBank/DDBJ whole genome shotgun (WGS) entry which is preliminary data.</text>
</comment>
<protein>
    <submittedName>
        <fullName evidence="1">Uncharacterized protein</fullName>
    </submittedName>
</protein>